<accession>A0A1G7ATM1</accession>
<dbReference type="PANTHER" id="PTHR30534:SF0">
    <property type="entry name" value="FLAGELLAR MOTOR SWITCH PROTEIN FLIG"/>
    <property type="match status" value="1"/>
</dbReference>
<dbReference type="InterPro" id="IPR023087">
    <property type="entry name" value="Flg_Motor_Flig_C"/>
</dbReference>
<protein>
    <recommendedName>
        <fullName evidence="4">Flagellar motor switch protein FliG</fullName>
    </recommendedName>
</protein>
<evidence type="ECO:0000256" key="10">
    <source>
        <dbReference type="ARBA" id="ARBA00025598"/>
    </source>
</evidence>
<dbReference type="AlphaFoldDB" id="A0A1G7ATM1"/>
<feature type="domain" description="Flagellar motor switch protein FliG C-terminal" evidence="11">
    <location>
        <begin position="224"/>
        <end position="333"/>
    </location>
</feature>
<proteinExistence type="inferred from homology"/>
<dbReference type="STRING" id="591205.SAMN05421538_104245"/>
<dbReference type="InterPro" id="IPR032779">
    <property type="entry name" value="FliG_M"/>
</dbReference>
<dbReference type="InterPro" id="IPR011002">
    <property type="entry name" value="FliG_a-hlx"/>
</dbReference>
<comment type="function">
    <text evidence="10">FliG is one of three proteins (FliG, FliN, FliM) that forms the rotor-mounted switch complex (C ring), located at the base of the basal body. This complex interacts with the CheY and CheZ chemotaxis proteins, in addition to contacting components of the motor that determine the direction of flagellar rotation.</text>
</comment>
<dbReference type="GO" id="GO:0006935">
    <property type="term" value="P:chemotaxis"/>
    <property type="evidence" value="ECO:0007669"/>
    <property type="project" value="UniProtKB-KW"/>
</dbReference>
<dbReference type="GO" id="GO:0003774">
    <property type="term" value="F:cytoskeletal motor activity"/>
    <property type="evidence" value="ECO:0007669"/>
    <property type="project" value="InterPro"/>
</dbReference>
<evidence type="ECO:0000259" key="12">
    <source>
        <dbReference type="Pfam" id="PF14841"/>
    </source>
</evidence>
<evidence type="ECO:0000256" key="8">
    <source>
        <dbReference type="ARBA" id="ARBA00023136"/>
    </source>
</evidence>
<dbReference type="GO" id="GO:0005886">
    <property type="term" value="C:plasma membrane"/>
    <property type="evidence" value="ECO:0007669"/>
    <property type="project" value="UniProtKB-SubCell"/>
</dbReference>
<organism evidence="14 15">
    <name type="scientific">Paracoccus isoporae</name>
    <dbReference type="NCBI Taxonomy" id="591205"/>
    <lineage>
        <taxon>Bacteria</taxon>
        <taxon>Pseudomonadati</taxon>
        <taxon>Pseudomonadota</taxon>
        <taxon>Alphaproteobacteria</taxon>
        <taxon>Rhodobacterales</taxon>
        <taxon>Paracoccaceae</taxon>
        <taxon>Paracoccus</taxon>
    </lineage>
</organism>
<feature type="domain" description="Flagellar motor switch protein FliG N-terminal" evidence="13">
    <location>
        <begin position="12"/>
        <end position="112"/>
    </location>
</feature>
<name>A0A1G7ATM1_9RHOB</name>
<evidence type="ECO:0000256" key="5">
    <source>
        <dbReference type="ARBA" id="ARBA00022475"/>
    </source>
</evidence>
<dbReference type="PANTHER" id="PTHR30534">
    <property type="entry name" value="FLAGELLAR MOTOR SWITCH PROTEIN FLIG"/>
    <property type="match status" value="1"/>
</dbReference>
<dbReference type="InterPro" id="IPR000090">
    <property type="entry name" value="Flg_Motor_Flig"/>
</dbReference>
<keyword evidence="14" id="KW-0282">Flagellum</keyword>
<keyword evidence="14" id="KW-0969">Cilium</keyword>
<evidence type="ECO:0000259" key="13">
    <source>
        <dbReference type="Pfam" id="PF14842"/>
    </source>
</evidence>
<keyword evidence="7" id="KW-0283">Flagellar rotation</keyword>
<evidence type="ECO:0000313" key="15">
    <source>
        <dbReference type="Proteomes" id="UP000199344"/>
    </source>
</evidence>
<dbReference type="Pfam" id="PF14841">
    <property type="entry name" value="FliG_M"/>
    <property type="match status" value="1"/>
</dbReference>
<evidence type="ECO:0000256" key="7">
    <source>
        <dbReference type="ARBA" id="ARBA00022779"/>
    </source>
</evidence>
<evidence type="ECO:0000256" key="1">
    <source>
        <dbReference type="ARBA" id="ARBA00004117"/>
    </source>
</evidence>
<comment type="similarity">
    <text evidence="3">Belongs to the FliG family.</text>
</comment>
<evidence type="ECO:0000256" key="2">
    <source>
        <dbReference type="ARBA" id="ARBA00004413"/>
    </source>
</evidence>
<evidence type="ECO:0000259" key="11">
    <source>
        <dbReference type="Pfam" id="PF01706"/>
    </source>
</evidence>
<feature type="domain" description="Flagellar motor switch protein FliG middle" evidence="12">
    <location>
        <begin position="122"/>
        <end position="190"/>
    </location>
</feature>
<dbReference type="GO" id="GO:0071973">
    <property type="term" value="P:bacterial-type flagellum-dependent cell motility"/>
    <property type="evidence" value="ECO:0007669"/>
    <property type="project" value="InterPro"/>
</dbReference>
<keyword evidence="6" id="KW-0145">Chemotaxis</keyword>
<dbReference type="Gene3D" id="1.10.220.30">
    <property type="match status" value="3"/>
</dbReference>
<evidence type="ECO:0000256" key="9">
    <source>
        <dbReference type="ARBA" id="ARBA00023143"/>
    </source>
</evidence>
<dbReference type="EMBL" id="FNAH01000004">
    <property type="protein sequence ID" value="SDE18062.1"/>
    <property type="molecule type" value="Genomic_DNA"/>
</dbReference>
<sequence>MRGRWMTLEPMLTSRQKAAVIVRLLVGEGETLSLGGLPAAAQAELAQEMALMGMVDRDTRDQVVAEFCDALEQVGVTFPDGLDRTLDVLGGTLSPDITDRLRRISAMAGKSDPWARIAALPPAQIAQLAAAEATEIAAVLFSKLPAAISAASLALLPAERARQIAAAMSLTGRVEEPALRRIGMALLHATEGMARPAIGDAPVETVGAILNLTPSARREEVLDGLDQDNAEFARALRKAIFTWAQIPQRVDPRDVPRIIREIEPVTLRQALSARDGADADAAAFILGALPSRMADGLRDDIAEAGRVKDSEIEAATGEITQAIRRMEAAGDLYLIERSDTAAAAERIEVETATVA</sequence>
<dbReference type="Proteomes" id="UP000199344">
    <property type="component" value="Unassembled WGS sequence"/>
</dbReference>
<reference evidence="14 15" key="1">
    <citation type="submission" date="2016-10" db="EMBL/GenBank/DDBJ databases">
        <authorList>
            <person name="de Groot N.N."/>
        </authorList>
    </citation>
    <scope>NUCLEOTIDE SEQUENCE [LARGE SCALE GENOMIC DNA]</scope>
    <source>
        <strain evidence="14 15">DSM 22220</strain>
    </source>
</reference>
<keyword evidence="15" id="KW-1185">Reference proteome</keyword>
<keyword evidence="5" id="KW-1003">Cell membrane</keyword>
<dbReference type="Pfam" id="PF14842">
    <property type="entry name" value="FliG_N"/>
    <property type="match status" value="1"/>
</dbReference>
<gene>
    <name evidence="14" type="ORF">SAMN05421538_104245</name>
</gene>
<keyword evidence="8" id="KW-0472">Membrane</keyword>
<keyword evidence="14" id="KW-0966">Cell projection</keyword>
<dbReference type="PRINTS" id="PR00954">
    <property type="entry name" value="FLGMOTORFLIG"/>
</dbReference>
<dbReference type="SUPFAM" id="SSF48029">
    <property type="entry name" value="FliG"/>
    <property type="match status" value="2"/>
</dbReference>
<dbReference type="Pfam" id="PF01706">
    <property type="entry name" value="FliG_C"/>
    <property type="match status" value="1"/>
</dbReference>
<comment type="subcellular location">
    <subcellularLocation>
        <location evidence="1">Bacterial flagellum basal body</location>
    </subcellularLocation>
    <subcellularLocation>
        <location evidence="2">Cell membrane</location>
        <topology evidence="2">Peripheral membrane protein</topology>
        <orientation evidence="2">Cytoplasmic side</orientation>
    </subcellularLocation>
</comment>
<dbReference type="InterPro" id="IPR028263">
    <property type="entry name" value="FliG_N"/>
</dbReference>
<evidence type="ECO:0000313" key="14">
    <source>
        <dbReference type="EMBL" id="SDE18062.1"/>
    </source>
</evidence>
<keyword evidence="9" id="KW-0975">Bacterial flagellum</keyword>
<dbReference type="GO" id="GO:0009425">
    <property type="term" value="C:bacterial-type flagellum basal body"/>
    <property type="evidence" value="ECO:0007669"/>
    <property type="project" value="UniProtKB-SubCell"/>
</dbReference>
<evidence type="ECO:0000256" key="6">
    <source>
        <dbReference type="ARBA" id="ARBA00022500"/>
    </source>
</evidence>
<evidence type="ECO:0000256" key="4">
    <source>
        <dbReference type="ARBA" id="ARBA00021870"/>
    </source>
</evidence>
<evidence type="ECO:0000256" key="3">
    <source>
        <dbReference type="ARBA" id="ARBA00010299"/>
    </source>
</evidence>